<dbReference type="EMBL" id="SMOL01000160">
    <property type="protein sequence ID" value="KAB2625138.1"/>
    <property type="molecule type" value="Genomic_DNA"/>
</dbReference>
<proteinExistence type="predicted"/>
<dbReference type="Proteomes" id="UP000327157">
    <property type="component" value="Chromosome 16"/>
</dbReference>
<keyword evidence="2" id="KW-1185">Reference proteome</keyword>
<gene>
    <name evidence="1" type="ORF">D8674_016798</name>
</gene>
<reference evidence="1 2" key="3">
    <citation type="submission" date="2019-11" db="EMBL/GenBank/DDBJ databases">
        <title>A de novo genome assembly of a pear dwarfing rootstock.</title>
        <authorList>
            <person name="Wang F."/>
            <person name="Wang J."/>
            <person name="Li S."/>
            <person name="Zhang Y."/>
            <person name="Fang M."/>
            <person name="Ma L."/>
            <person name="Zhao Y."/>
            <person name="Jiang S."/>
        </authorList>
    </citation>
    <scope>NUCLEOTIDE SEQUENCE [LARGE SCALE GENOMIC DNA]</scope>
    <source>
        <strain evidence="1">S2</strain>
        <tissue evidence="1">Leaf</tissue>
    </source>
</reference>
<dbReference type="AlphaFoldDB" id="A0A5N5HBX8"/>
<name>A0A5N5HBX8_9ROSA</name>
<accession>A0A5N5HBX8</accession>
<reference evidence="1 2" key="1">
    <citation type="submission" date="2019-09" db="EMBL/GenBank/DDBJ databases">
        <authorList>
            <person name="Ou C."/>
        </authorList>
    </citation>
    <scope>NUCLEOTIDE SEQUENCE [LARGE SCALE GENOMIC DNA]</scope>
    <source>
        <strain evidence="1">S2</strain>
        <tissue evidence="1">Leaf</tissue>
    </source>
</reference>
<evidence type="ECO:0000313" key="1">
    <source>
        <dbReference type="EMBL" id="KAB2625138.1"/>
    </source>
</evidence>
<reference evidence="2" key="2">
    <citation type="submission" date="2019-10" db="EMBL/GenBank/DDBJ databases">
        <title>A de novo genome assembly of a pear dwarfing rootstock.</title>
        <authorList>
            <person name="Wang F."/>
            <person name="Wang J."/>
            <person name="Li S."/>
            <person name="Zhang Y."/>
            <person name="Fang M."/>
            <person name="Ma L."/>
            <person name="Zhao Y."/>
            <person name="Jiang S."/>
        </authorList>
    </citation>
    <scope>NUCLEOTIDE SEQUENCE [LARGE SCALE GENOMIC DNA]</scope>
</reference>
<sequence length="101" mass="11141">MQSRCRRVSQNWSHILTEKSLPMVYSGSGSHSWAISMVAALSASAQEAYVDLAIRHSPSYSNTWQLLNPVTDGDHSGGFSYGHAAYKDSPPPYPLFFFSLS</sequence>
<evidence type="ECO:0000313" key="2">
    <source>
        <dbReference type="Proteomes" id="UP000327157"/>
    </source>
</evidence>
<comment type="caution">
    <text evidence="1">The sequence shown here is derived from an EMBL/GenBank/DDBJ whole genome shotgun (WGS) entry which is preliminary data.</text>
</comment>
<organism evidence="1 2">
    <name type="scientific">Pyrus ussuriensis x Pyrus communis</name>
    <dbReference type="NCBI Taxonomy" id="2448454"/>
    <lineage>
        <taxon>Eukaryota</taxon>
        <taxon>Viridiplantae</taxon>
        <taxon>Streptophyta</taxon>
        <taxon>Embryophyta</taxon>
        <taxon>Tracheophyta</taxon>
        <taxon>Spermatophyta</taxon>
        <taxon>Magnoliopsida</taxon>
        <taxon>eudicotyledons</taxon>
        <taxon>Gunneridae</taxon>
        <taxon>Pentapetalae</taxon>
        <taxon>rosids</taxon>
        <taxon>fabids</taxon>
        <taxon>Rosales</taxon>
        <taxon>Rosaceae</taxon>
        <taxon>Amygdaloideae</taxon>
        <taxon>Maleae</taxon>
        <taxon>Pyrus</taxon>
    </lineage>
</organism>
<protein>
    <submittedName>
        <fullName evidence="1">Uncharacterized protein</fullName>
    </submittedName>
</protein>